<gene>
    <name evidence="6" type="ORF">SPI_09352</name>
</gene>
<evidence type="ECO:0000313" key="6">
    <source>
        <dbReference type="EMBL" id="OAA53645.1"/>
    </source>
</evidence>
<keyword evidence="4 5" id="KW-0472">Membrane</keyword>
<keyword evidence="3 5" id="KW-1133">Transmembrane helix</keyword>
<feature type="transmembrane region" description="Helical" evidence="5">
    <location>
        <begin position="119"/>
        <end position="138"/>
    </location>
</feature>
<dbReference type="AlphaFoldDB" id="A0A162I8A5"/>
<keyword evidence="2 5" id="KW-0812">Transmembrane</keyword>
<protein>
    <submittedName>
        <fullName evidence="6">General substrate transporter</fullName>
    </submittedName>
</protein>
<comment type="caution">
    <text evidence="6">The sequence shown here is derived from an EMBL/GenBank/DDBJ whole genome shotgun (WGS) entry which is preliminary data.</text>
</comment>
<dbReference type="PANTHER" id="PTHR48022">
    <property type="entry name" value="PLASTIDIC GLUCOSE TRANSPORTER 4"/>
    <property type="match status" value="1"/>
</dbReference>
<accession>A0A162I8A5</accession>
<proteinExistence type="predicted"/>
<dbReference type="FunFam" id="1.20.1250.20:FF:000078">
    <property type="entry name" value="MFS maltose transporter, putative"/>
    <property type="match status" value="1"/>
</dbReference>
<evidence type="ECO:0000256" key="1">
    <source>
        <dbReference type="ARBA" id="ARBA00004141"/>
    </source>
</evidence>
<dbReference type="InterPro" id="IPR005828">
    <property type="entry name" value="MFS_sugar_transport-like"/>
</dbReference>
<feature type="transmembrane region" description="Helical" evidence="5">
    <location>
        <begin position="276"/>
        <end position="295"/>
    </location>
</feature>
<evidence type="ECO:0000256" key="2">
    <source>
        <dbReference type="ARBA" id="ARBA00022692"/>
    </source>
</evidence>
<keyword evidence="7" id="KW-1185">Reference proteome</keyword>
<dbReference type="GO" id="GO:0005351">
    <property type="term" value="F:carbohydrate:proton symporter activity"/>
    <property type="evidence" value="ECO:0007669"/>
    <property type="project" value="TreeGrafter"/>
</dbReference>
<dbReference type="InterPro" id="IPR036259">
    <property type="entry name" value="MFS_trans_sf"/>
</dbReference>
<name>A0A162I8A5_9HYPO</name>
<dbReference type="Proteomes" id="UP000076874">
    <property type="component" value="Unassembled WGS sequence"/>
</dbReference>
<evidence type="ECO:0000256" key="5">
    <source>
        <dbReference type="SAM" id="Phobius"/>
    </source>
</evidence>
<dbReference type="GO" id="GO:0016020">
    <property type="term" value="C:membrane"/>
    <property type="evidence" value="ECO:0007669"/>
    <property type="project" value="UniProtKB-SubCell"/>
</dbReference>
<dbReference type="EMBL" id="AZHD01000028">
    <property type="protein sequence ID" value="OAA53645.1"/>
    <property type="molecule type" value="Genomic_DNA"/>
</dbReference>
<feature type="transmembrane region" description="Helical" evidence="5">
    <location>
        <begin position="302"/>
        <end position="325"/>
    </location>
</feature>
<dbReference type="SUPFAM" id="SSF103473">
    <property type="entry name" value="MFS general substrate transporter"/>
    <property type="match status" value="1"/>
</dbReference>
<feature type="transmembrane region" description="Helical" evidence="5">
    <location>
        <begin position="95"/>
        <end position="113"/>
    </location>
</feature>
<dbReference type="InterPro" id="IPR050360">
    <property type="entry name" value="MFS_Sugar_Transporters"/>
</dbReference>
<feature type="transmembrane region" description="Helical" evidence="5">
    <location>
        <begin position="405"/>
        <end position="421"/>
    </location>
</feature>
<dbReference type="Pfam" id="PF00083">
    <property type="entry name" value="Sugar_tr"/>
    <property type="match status" value="1"/>
</dbReference>
<comment type="subcellular location">
    <subcellularLocation>
        <location evidence="1">Membrane</location>
        <topology evidence="1">Multi-pass membrane protein</topology>
    </subcellularLocation>
</comment>
<reference evidence="6 7" key="1">
    <citation type="journal article" date="2016" name="Genome Biol. Evol.">
        <title>Divergent and convergent evolution of fungal pathogenicity.</title>
        <authorList>
            <person name="Shang Y."/>
            <person name="Xiao G."/>
            <person name="Zheng P."/>
            <person name="Cen K."/>
            <person name="Zhan S."/>
            <person name="Wang C."/>
        </authorList>
    </citation>
    <scope>NUCLEOTIDE SEQUENCE [LARGE SCALE GENOMIC DNA]</scope>
    <source>
        <strain evidence="6 7">RCEF 264</strain>
    </source>
</reference>
<dbReference type="OrthoDB" id="6612291at2759"/>
<evidence type="ECO:0000256" key="4">
    <source>
        <dbReference type="ARBA" id="ARBA00023136"/>
    </source>
</evidence>
<evidence type="ECO:0000313" key="7">
    <source>
        <dbReference type="Proteomes" id="UP000076874"/>
    </source>
</evidence>
<sequence length="476" mass="51772">MAAVTQEERLPEVAAVKRYPTTVLRAMAMSFTIIIEGYDTVLISSLTASNYYPGIDRTELAGSSEVGLGDAAKCGAVVGLLINGYITECWSHRRVTLAALVIMCGLVFVSFFAPSVEVLLAGQVLVGVPWGLVAAGVLQGLVNNTTVWAFRIPFAIMRAWPVPIFFLAFFAPDSPWWLVRKGRLDDAAAALKRPSANLPDELIRQKVAMMVHTNNFEQSLKMESSYRDCFSGTSLRRTEIACMVLSAQSLPGQPMCYSASYFFTQAGLSADNAYKLSFGSMGLAFVGTCVSWVLMNFFGRRPLIVAGLSGMALILLVIGCLSYAGTTGGQWAQSALAMVWLGVYSATVGPRSFALAAEVSATRLRSQTISIARNAYAYNVVNMVDTTIEPYLINPTEANLGGETGFFWFGIGVLTTLWAVFRLPGTSGRTYAELDVLFDEKIPAWRFAKEKIAVIAETEMIQYSAENKHKVEQADA</sequence>
<organism evidence="6 7">
    <name type="scientific">Niveomyces insectorum RCEF 264</name>
    <dbReference type="NCBI Taxonomy" id="1081102"/>
    <lineage>
        <taxon>Eukaryota</taxon>
        <taxon>Fungi</taxon>
        <taxon>Dikarya</taxon>
        <taxon>Ascomycota</taxon>
        <taxon>Pezizomycotina</taxon>
        <taxon>Sordariomycetes</taxon>
        <taxon>Hypocreomycetidae</taxon>
        <taxon>Hypocreales</taxon>
        <taxon>Cordycipitaceae</taxon>
        <taxon>Niveomyces</taxon>
    </lineage>
</organism>
<feature type="transmembrane region" description="Helical" evidence="5">
    <location>
        <begin position="150"/>
        <end position="171"/>
    </location>
</feature>
<evidence type="ECO:0000256" key="3">
    <source>
        <dbReference type="ARBA" id="ARBA00022989"/>
    </source>
</evidence>
<dbReference type="Gene3D" id="1.20.1250.20">
    <property type="entry name" value="MFS general substrate transporter like domains"/>
    <property type="match status" value="2"/>
</dbReference>
<dbReference type="PANTHER" id="PTHR48022:SF83">
    <property type="entry name" value="MAJOR FACILITATOR SUPERFAMILY (MFS) PROFILE DOMAIN-CONTAINING PROTEIN"/>
    <property type="match status" value="1"/>
</dbReference>